<feature type="domain" description="NAD-dependent epimerase/dehydratase" evidence="6">
    <location>
        <begin position="6"/>
        <end position="231"/>
    </location>
</feature>
<evidence type="ECO:0000256" key="2">
    <source>
        <dbReference type="ARBA" id="ARBA00007637"/>
    </source>
</evidence>
<dbReference type="SUPFAM" id="SSF51735">
    <property type="entry name" value="NAD(P)-binding Rossmann-fold domains"/>
    <property type="match status" value="1"/>
</dbReference>
<evidence type="ECO:0000313" key="8">
    <source>
        <dbReference type="Proteomes" id="UP000678513"/>
    </source>
</evidence>
<dbReference type="PANTHER" id="PTHR43725">
    <property type="entry name" value="UDP-GLUCOSE 4-EPIMERASE"/>
    <property type="match status" value="1"/>
</dbReference>
<reference evidence="7 8" key="1">
    <citation type="submission" date="2021-03" db="EMBL/GenBank/DDBJ databases">
        <title>Human Oral Microbial Genomes.</title>
        <authorList>
            <person name="Johnston C.D."/>
            <person name="Chen T."/>
            <person name="Dewhirst F.E."/>
        </authorList>
    </citation>
    <scope>NUCLEOTIDE SEQUENCE [LARGE SCALE GENOMIC DNA]</scope>
    <source>
        <strain evidence="7 8">DSMZ 100122</strain>
    </source>
</reference>
<dbReference type="PANTHER" id="PTHR43725:SF53">
    <property type="entry name" value="UDP-ARABINOSE 4-EPIMERASE 1"/>
    <property type="match status" value="1"/>
</dbReference>
<keyword evidence="8" id="KW-1185">Reference proteome</keyword>
<gene>
    <name evidence="7" type="ORF">J5A65_04995</name>
</gene>
<evidence type="ECO:0000256" key="4">
    <source>
        <dbReference type="ARBA" id="ARBA00031367"/>
    </source>
</evidence>
<organism evidence="7 8">
    <name type="scientific">Arachnia rubra</name>
    <dbReference type="NCBI Taxonomy" id="1547448"/>
    <lineage>
        <taxon>Bacteria</taxon>
        <taxon>Bacillati</taxon>
        <taxon>Actinomycetota</taxon>
        <taxon>Actinomycetes</taxon>
        <taxon>Propionibacteriales</taxon>
        <taxon>Propionibacteriaceae</taxon>
        <taxon>Arachnia</taxon>
    </lineage>
</organism>
<accession>A0ABX7Y985</accession>
<sequence length="319" mass="34321">MNGRTLVTGGAGFIGSHVVDALVAEGRTPVVVDNLSNSTMRWIAPHVEVGTCLFEQIDILDTQALQRVMDSNEVDDVVHLAASVDMRVGLVNNWVDVEQSVLGTRSVLEAMRATGCTRIAFSSSSTVYGEPTQRPTSESYGPLLPISVYGASKLAAEALISSYNHLYGIEGTILRFGNVVGGRLNHGVVYDFLHKLRKDPTRLEVLGDGCQRKNYFLVEDCARALLTFPAHTAGGILVANLGAEDTVSVSEIAQMVAKELGVNPLIEFGATSRGWPGDVPVVEFDLSLAHGLGWHASVTSHDALVTCVRRLLQEHRTNG</sequence>
<dbReference type="Proteomes" id="UP000678513">
    <property type="component" value="Chromosome"/>
</dbReference>
<name>A0ABX7Y985_9ACTN</name>
<dbReference type="InterPro" id="IPR036291">
    <property type="entry name" value="NAD(P)-bd_dom_sf"/>
</dbReference>
<comment type="similarity">
    <text evidence="2">Belongs to the NAD(P)-dependent epimerase/dehydratase family.</text>
</comment>
<protein>
    <recommendedName>
        <fullName evidence="3">UDP-glucose 4-epimerase</fullName>
    </recommendedName>
    <alternativeName>
        <fullName evidence="5">Galactowaldenase</fullName>
    </alternativeName>
    <alternativeName>
        <fullName evidence="4">UDP-galactose 4-epimerase</fullName>
    </alternativeName>
</protein>
<evidence type="ECO:0000256" key="3">
    <source>
        <dbReference type="ARBA" id="ARBA00018569"/>
    </source>
</evidence>
<evidence type="ECO:0000256" key="5">
    <source>
        <dbReference type="ARBA" id="ARBA00033067"/>
    </source>
</evidence>
<comment type="pathway">
    <text evidence="1">Carbohydrate metabolism; galactose metabolism.</text>
</comment>
<dbReference type="RefSeq" id="WP_212326051.1">
    <property type="nucleotide sequence ID" value="NZ_AP024463.1"/>
</dbReference>
<dbReference type="EMBL" id="CP072384">
    <property type="protein sequence ID" value="QUC09083.1"/>
    <property type="molecule type" value="Genomic_DNA"/>
</dbReference>
<dbReference type="Gene3D" id="3.40.50.720">
    <property type="entry name" value="NAD(P)-binding Rossmann-like Domain"/>
    <property type="match status" value="1"/>
</dbReference>
<dbReference type="InterPro" id="IPR001509">
    <property type="entry name" value="Epimerase_deHydtase"/>
</dbReference>
<dbReference type="Gene3D" id="3.90.25.10">
    <property type="entry name" value="UDP-galactose 4-epimerase, domain 1"/>
    <property type="match status" value="2"/>
</dbReference>
<proteinExistence type="inferred from homology"/>
<dbReference type="Pfam" id="PF01370">
    <property type="entry name" value="Epimerase"/>
    <property type="match status" value="1"/>
</dbReference>
<evidence type="ECO:0000256" key="1">
    <source>
        <dbReference type="ARBA" id="ARBA00004947"/>
    </source>
</evidence>
<evidence type="ECO:0000313" key="7">
    <source>
        <dbReference type="EMBL" id="QUC09083.1"/>
    </source>
</evidence>
<evidence type="ECO:0000259" key="6">
    <source>
        <dbReference type="Pfam" id="PF01370"/>
    </source>
</evidence>